<dbReference type="EMBL" id="DSWI01000014">
    <property type="protein sequence ID" value="HFG20439.1"/>
    <property type="molecule type" value="Genomic_DNA"/>
</dbReference>
<dbReference type="Gene3D" id="1.20.90.10">
    <property type="entry name" value="Phospholipase A2 domain"/>
    <property type="match status" value="1"/>
</dbReference>
<reference evidence="2" key="1">
    <citation type="journal article" date="2020" name="mSystems">
        <title>Genome- and Community-Level Interaction Insights into Carbon Utilization and Element Cycling Functions of Hydrothermarchaeota in Hydrothermal Sediment.</title>
        <authorList>
            <person name="Zhou Z."/>
            <person name="Liu Y."/>
            <person name="Xu W."/>
            <person name="Pan J."/>
            <person name="Luo Z.H."/>
            <person name="Li M."/>
        </authorList>
    </citation>
    <scope>NUCLEOTIDE SEQUENCE [LARGE SCALE GENOMIC DNA]</scope>
    <source>
        <strain evidence="2">SpSt-524</strain>
    </source>
</reference>
<dbReference type="GO" id="GO:0050482">
    <property type="term" value="P:arachidonate secretion"/>
    <property type="evidence" value="ECO:0007669"/>
    <property type="project" value="InterPro"/>
</dbReference>
<dbReference type="SUPFAM" id="SSF48619">
    <property type="entry name" value="Phospholipase A2, PLA2"/>
    <property type="match status" value="1"/>
</dbReference>
<sequence>MGKPVRFAVGMLVLLLAACSQPATEQTAPASIVEDMRQLGVEPEAIAVYAEALQNLEQARLALQSLSAGDLQLAQTIALGSVANYDAYYNARGSYPQFDWSRDGCSAPEGLGLGYRETFRPACNVHDFGYANFPRYPSLYNETGRKLADDNFLVNMNQICRPKSLLSRAACYSAAYTYYLAVRSAGWAYFYD</sequence>
<dbReference type="AlphaFoldDB" id="A0A7C3HUB5"/>
<evidence type="ECO:0000256" key="1">
    <source>
        <dbReference type="SAM" id="SignalP"/>
    </source>
</evidence>
<dbReference type="InterPro" id="IPR036444">
    <property type="entry name" value="PLipase_A2_dom_sf"/>
</dbReference>
<dbReference type="GO" id="GO:0006644">
    <property type="term" value="P:phospholipid metabolic process"/>
    <property type="evidence" value="ECO:0007669"/>
    <property type="project" value="InterPro"/>
</dbReference>
<dbReference type="GO" id="GO:0004623">
    <property type="term" value="F:phospholipase A2 activity"/>
    <property type="evidence" value="ECO:0007669"/>
    <property type="project" value="InterPro"/>
</dbReference>
<dbReference type="InterPro" id="IPR015141">
    <property type="entry name" value="PLipase_A2_prok/fun"/>
</dbReference>
<organism evidence="2">
    <name type="scientific">Meiothermus ruber</name>
    <dbReference type="NCBI Taxonomy" id="277"/>
    <lineage>
        <taxon>Bacteria</taxon>
        <taxon>Thermotogati</taxon>
        <taxon>Deinococcota</taxon>
        <taxon>Deinococci</taxon>
        <taxon>Thermales</taxon>
        <taxon>Thermaceae</taxon>
        <taxon>Meiothermus</taxon>
    </lineage>
</organism>
<name>A0A7C3HUB5_MEIRU</name>
<comment type="caution">
    <text evidence="2">The sequence shown here is derived from an EMBL/GenBank/DDBJ whole genome shotgun (WGS) entry which is preliminary data.</text>
</comment>
<gene>
    <name evidence="2" type="ORF">ENS82_06920</name>
</gene>
<evidence type="ECO:0000313" key="2">
    <source>
        <dbReference type="EMBL" id="HFG20439.1"/>
    </source>
</evidence>
<dbReference type="Pfam" id="PF09056">
    <property type="entry name" value="Phospholip_A2_3"/>
    <property type="match status" value="1"/>
</dbReference>
<protein>
    <recommendedName>
        <fullName evidence="3">Phospholipase</fullName>
    </recommendedName>
</protein>
<evidence type="ECO:0008006" key="3">
    <source>
        <dbReference type="Google" id="ProtNLM"/>
    </source>
</evidence>
<proteinExistence type="predicted"/>
<dbReference type="RefSeq" id="WP_409653913.1">
    <property type="nucleotide sequence ID" value="NZ_JBKBUW010000002.1"/>
</dbReference>
<dbReference type="PROSITE" id="PS51257">
    <property type="entry name" value="PROKAR_LIPOPROTEIN"/>
    <property type="match status" value="1"/>
</dbReference>
<accession>A0A7C3HUB5</accession>
<keyword evidence="1" id="KW-0732">Signal</keyword>
<feature type="signal peptide" evidence="1">
    <location>
        <begin position="1"/>
        <end position="25"/>
    </location>
</feature>
<feature type="chain" id="PRO_5027811376" description="Phospholipase" evidence="1">
    <location>
        <begin position="26"/>
        <end position="192"/>
    </location>
</feature>